<dbReference type="Proteomes" id="UP000028990">
    <property type="component" value="Unassembled WGS sequence"/>
</dbReference>
<name>A0A091DNB0_FUKDA</name>
<organism evidence="1 2">
    <name type="scientific">Fukomys damarensis</name>
    <name type="common">Damaraland mole rat</name>
    <name type="synonym">Cryptomys damarensis</name>
    <dbReference type="NCBI Taxonomy" id="885580"/>
    <lineage>
        <taxon>Eukaryota</taxon>
        <taxon>Metazoa</taxon>
        <taxon>Chordata</taxon>
        <taxon>Craniata</taxon>
        <taxon>Vertebrata</taxon>
        <taxon>Euteleostomi</taxon>
        <taxon>Mammalia</taxon>
        <taxon>Eutheria</taxon>
        <taxon>Euarchontoglires</taxon>
        <taxon>Glires</taxon>
        <taxon>Rodentia</taxon>
        <taxon>Hystricomorpha</taxon>
        <taxon>Bathyergidae</taxon>
        <taxon>Fukomys</taxon>
    </lineage>
</organism>
<sequence>MGPVASGSETCSWVPSPAQQAVCSGPLRSQPLWSRAGRRPAPCLAQRLGQTGDVLPCAVRRLLPRARLTTAESRSPAAGQDDLALPDRMAFRFRRRPPIPALRDETRAFRHLKDY</sequence>
<gene>
    <name evidence="1" type="ORF">H920_06929</name>
</gene>
<protein>
    <submittedName>
        <fullName evidence="1">Uncharacterized protein</fullName>
    </submittedName>
</protein>
<reference evidence="1 2" key="1">
    <citation type="submission" date="2013-11" db="EMBL/GenBank/DDBJ databases">
        <title>The Damaraland mole rat (Fukomys damarensis) genome and evolution of African mole rats.</title>
        <authorList>
            <person name="Gladyshev V.N."/>
            <person name="Fang X."/>
        </authorList>
    </citation>
    <scope>NUCLEOTIDE SEQUENCE [LARGE SCALE GENOMIC DNA]</scope>
    <source>
        <tissue evidence="1">Liver</tissue>
    </source>
</reference>
<dbReference type="EMBL" id="KN122248">
    <property type="protein sequence ID" value="KFO31730.1"/>
    <property type="molecule type" value="Genomic_DNA"/>
</dbReference>
<dbReference type="AlphaFoldDB" id="A0A091DNB0"/>
<keyword evidence="2" id="KW-1185">Reference proteome</keyword>
<evidence type="ECO:0000313" key="1">
    <source>
        <dbReference type="EMBL" id="KFO31730.1"/>
    </source>
</evidence>
<proteinExistence type="predicted"/>
<accession>A0A091DNB0</accession>
<evidence type="ECO:0000313" key="2">
    <source>
        <dbReference type="Proteomes" id="UP000028990"/>
    </source>
</evidence>